<protein>
    <submittedName>
        <fullName evidence="1">Uncharacterized protein</fullName>
    </submittedName>
</protein>
<gene>
    <name evidence="1" type="ORF">CDL10_05680</name>
</gene>
<comment type="caution">
    <text evidence="1">The sequence shown here is derived from an EMBL/GenBank/DDBJ whole genome shotgun (WGS) entry which is preliminary data.</text>
</comment>
<proteinExistence type="predicted"/>
<evidence type="ECO:0000313" key="1">
    <source>
        <dbReference type="EMBL" id="PJR04071.1"/>
    </source>
</evidence>
<dbReference type="OrthoDB" id="677818at2"/>
<sequence>MKELRFLVIGKNEDILQTLKRVIENDEGWIAETLKNEAFVYEYINKHDLDILLLSAGLDQTFESSIKEYIRNTGKPIKIIEHYGGGSGLLKNEVYQLFPELNV</sequence>
<dbReference type="EMBL" id="NIPO01000001">
    <property type="protein sequence ID" value="PJR04071.1"/>
    <property type="molecule type" value="Genomic_DNA"/>
</dbReference>
<dbReference type="Proteomes" id="UP000231960">
    <property type="component" value="Unassembled WGS sequence"/>
</dbReference>
<evidence type="ECO:0000313" key="2">
    <source>
        <dbReference type="Proteomes" id="UP000231960"/>
    </source>
</evidence>
<accession>A0A2M9R5E9</accession>
<dbReference type="RefSeq" id="WP_100677635.1">
    <property type="nucleotide sequence ID" value="NZ_NIPO01000001.1"/>
</dbReference>
<dbReference type="AlphaFoldDB" id="A0A2M9R5E9"/>
<organism evidence="1 2">
    <name type="scientific">Avrilella dinanensis</name>
    <dbReference type="NCBI Taxonomy" id="2008672"/>
    <lineage>
        <taxon>Bacteria</taxon>
        <taxon>Pseudomonadati</taxon>
        <taxon>Bacteroidota</taxon>
        <taxon>Flavobacteriia</taxon>
        <taxon>Flavobacteriales</taxon>
        <taxon>Flavobacteriaceae</taxon>
        <taxon>Avrilella</taxon>
    </lineage>
</organism>
<name>A0A2M9R5E9_9FLAO</name>
<reference evidence="1 2" key="1">
    <citation type="submission" date="2017-06" db="EMBL/GenBank/DDBJ databases">
        <title>Description of Avrilella dinanensis gen. nov. sp. nov.</title>
        <authorList>
            <person name="Leyer C."/>
            <person name="Sassi M."/>
            <person name="Minet J."/>
            <person name="Kayal S."/>
            <person name="Cattoir V."/>
        </authorList>
    </citation>
    <scope>NUCLEOTIDE SEQUENCE [LARGE SCALE GENOMIC DNA]</scope>
    <source>
        <strain evidence="1 2">UR159</strain>
    </source>
</reference>
<keyword evidence="2" id="KW-1185">Reference proteome</keyword>